<protein>
    <submittedName>
        <fullName evidence="3">Fungal zn(2)-Cys(6) binuclear cluster domain-containing protein</fullName>
    </submittedName>
</protein>
<dbReference type="RefSeq" id="XP_022283952.1">
    <property type="nucleotide sequence ID" value="XM_022428813.1"/>
</dbReference>
<name>A0A179EZ05_METCM</name>
<dbReference type="EMBL" id="LSBJ02000002">
    <property type="protein sequence ID" value="OAQ58392.2"/>
    <property type="molecule type" value="Genomic_DNA"/>
</dbReference>
<dbReference type="CDD" id="cd00067">
    <property type="entry name" value="GAL4"/>
    <property type="match status" value="1"/>
</dbReference>
<dbReference type="GO" id="GO:0008270">
    <property type="term" value="F:zinc ion binding"/>
    <property type="evidence" value="ECO:0007669"/>
    <property type="project" value="InterPro"/>
</dbReference>
<comment type="caution">
    <text evidence="3">The sequence shown here is derived from an EMBL/GenBank/DDBJ whole genome shotgun (WGS) entry which is preliminary data.</text>
</comment>
<dbReference type="SUPFAM" id="SSF57701">
    <property type="entry name" value="Zn2/Cys6 DNA-binding domain"/>
    <property type="match status" value="1"/>
</dbReference>
<sequence>MEKCYRALLPRNMLRPVTEANARSGNETEPESKLVSACDKERPSCTRCDKQGMECVYITNAGETRSSAFKRKYNSLEEELDTLRTLFSYVQTRPQSEAQNTLMSVIQLCQDPAEAIQLFLTQGDGATEIEEFAEAEVSESFITPTCSEAHPFLAKHLVHVQARPWTTVAGDAIVSQIISQFFIDERPLALPIVDFTVFIRDMTQGDGPFFLSRLHLILQDG</sequence>
<dbReference type="InterPro" id="IPR001138">
    <property type="entry name" value="Zn2Cys6_DnaBD"/>
</dbReference>
<dbReference type="Gene3D" id="4.10.240.10">
    <property type="entry name" value="Zn(2)-C6 fungal-type DNA-binding domain"/>
    <property type="match status" value="1"/>
</dbReference>
<dbReference type="InterPro" id="IPR036864">
    <property type="entry name" value="Zn2-C6_fun-type_DNA-bd_sf"/>
</dbReference>
<reference evidence="3 4" key="1">
    <citation type="journal article" date="2016" name="PLoS Pathog.">
        <title>Biosynthesis of antibiotic leucinostatins in bio-control fungus Purpureocillium lilacinum and their inhibition on phytophthora revealed by genome mining.</title>
        <authorList>
            <person name="Wang G."/>
            <person name="Liu Z."/>
            <person name="Lin R."/>
            <person name="Li E."/>
            <person name="Mao Z."/>
            <person name="Ling J."/>
            <person name="Yang Y."/>
            <person name="Yin W.B."/>
            <person name="Xie B."/>
        </authorList>
    </citation>
    <scope>NUCLEOTIDE SEQUENCE [LARGE SCALE GENOMIC DNA]</scope>
    <source>
        <strain evidence="3">170</strain>
    </source>
</reference>
<dbReference type="STRING" id="1380566.A0A179EZ05"/>
<dbReference type="Proteomes" id="UP000078397">
    <property type="component" value="Unassembled WGS sequence"/>
</dbReference>
<evidence type="ECO:0000313" key="3">
    <source>
        <dbReference type="EMBL" id="OAQ58392.2"/>
    </source>
</evidence>
<feature type="domain" description="Zn(2)-C6 fungal-type" evidence="2">
    <location>
        <begin position="38"/>
        <end position="57"/>
    </location>
</feature>
<accession>A0A179EZ05</accession>
<keyword evidence="4" id="KW-1185">Reference proteome</keyword>
<gene>
    <name evidence="3" type="ORF">VFPPC_12178</name>
</gene>
<keyword evidence="1" id="KW-0539">Nucleus</keyword>
<dbReference type="PANTHER" id="PTHR47256:SF1">
    <property type="entry name" value="ZN(II)2CYS6 TRANSCRIPTION FACTOR (EUROFUNG)"/>
    <property type="match status" value="1"/>
</dbReference>
<evidence type="ECO:0000313" key="4">
    <source>
        <dbReference type="Proteomes" id="UP000078397"/>
    </source>
</evidence>
<proteinExistence type="predicted"/>
<organism evidence="3 4">
    <name type="scientific">Pochonia chlamydosporia 170</name>
    <dbReference type="NCBI Taxonomy" id="1380566"/>
    <lineage>
        <taxon>Eukaryota</taxon>
        <taxon>Fungi</taxon>
        <taxon>Dikarya</taxon>
        <taxon>Ascomycota</taxon>
        <taxon>Pezizomycotina</taxon>
        <taxon>Sordariomycetes</taxon>
        <taxon>Hypocreomycetidae</taxon>
        <taxon>Hypocreales</taxon>
        <taxon>Clavicipitaceae</taxon>
        <taxon>Pochonia</taxon>
    </lineage>
</organism>
<dbReference type="GeneID" id="28854134"/>
<dbReference type="OrthoDB" id="2943660at2759"/>
<dbReference type="PANTHER" id="PTHR47256">
    <property type="entry name" value="ZN(II)2CYS6 TRANSCRIPTION FACTOR (EUROFUNG)-RELATED"/>
    <property type="match status" value="1"/>
</dbReference>
<dbReference type="InterPro" id="IPR053187">
    <property type="entry name" value="Notoamide_regulator"/>
</dbReference>
<dbReference type="KEGG" id="pchm:VFPPC_12178"/>
<dbReference type="AlphaFoldDB" id="A0A179EZ05"/>
<dbReference type="Pfam" id="PF00172">
    <property type="entry name" value="Zn_clus"/>
    <property type="match status" value="1"/>
</dbReference>
<evidence type="ECO:0000256" key="1">
    <source>
        <dbReference type="ARBA" id="ARBA00023242"/>
    </source>
</evidence>
<dbReference type="GO" id="GO:0000981">
    <property type="term" value="F:DNA-binding transcription factor activity, RNA polymerase II-specific"/>
    <property type="evidence" value="ECO:0007669"/>
    <property type="project" value="InterPro"/>
</dbReference>
<evidence type="ECO:0000259" key="2">
    <source>
        <dbReference type="Pfam" id="PF00172"/>
    </source>
</evidence>